<dbReference type="EMBL" id="SJPT01000006">
    <property type="protein sequence ID" value="TWU21670.1"/>
    <property type="molecule type" value="Genomic_DNA"/>
</dbReference>
<name>A0A5C6CAQ3_9BACT</name>
<comment type="caution">
    <text evidence="1">The sequence shown here is derived from an EMBL/GenBank/DDBJ whole genome shotgun (WGS) entry which is preliminary data.</text>
</comment>
<gene>
    <name evidence="1" type="ORF">Pla52o_38570</name>
</gene>
<keyword evidence="2" id="KW-1185">Reference proteome</keyword>
<evidence type="ECO:0000313" key="1">
    <source>
        <dbReference type="EMBL" id="TWU21670.1"/>
    </source>
</evidence>
<dbReference type="AlphaFoldDB" id="A0A5C6CAQ3"/>
<dbReference type="Proteomes" id="UP000316304">
    <property type="component" value="Unassembled WGS sequence"/>
</dbReference>
<organism evidence="1 2">
    <name type="scientific">Novipirellula galeiformis</name>
    <dbReference type="NCBI Taxonomy" id="2528004"/>
    <lineage>
        <taxon>Bacteria</taxon>
        <taxon>Pseudomonadati</taxon>
        <taxon>Planctomycetota</taxon>
        <taxon>Planctomycetia</taxon>
        <taxon>Pirellulales</taxon>
        <taxon>Pirellulaceae</taxon>
        <taxon>Novipirellula</taxon>
    </lineage>
</organism>
<protein>
    <submittedName>
        <fullName evidence="1">Uncharacterized protein</fullName>
    </submittedName>
</protein>
<evidence type="ECO:0000313" key="2">
    <source>
        <dbReference type="Proteomes" id="UP000316304"/>
    </source>
</evidence>
<proteinExistence type="predicted"/>
<sequence>MARFMGWIGGSRTMRYLAHAHTREMIASMVSSGVRQSPPQCIN</sequence>
<reference evidence="1 2" key="1">
    <citation type="submission" date="2019-02" db="EMBL/GenBank/DDBJ databases">
        <title>Deep-cultivation of Planctomycetes and their phenomic and genomic characterization uncovers novel biology.</title>
        <authorList>
            <person name="Wiegand S."/>
            <person name="Jogler M."/>
            <person name="Boedeker C."/>
            <person name="Pinto D."/>
            <person name="Vollmers J."/>
            <person name="Rivas-Marin E."/>
            <person name="Kohn T."/>
            <person name="Peeters S.H."/>
            <person name="Heuer A."/>
            <person name="Rast P."/>
            <person name="Oberbeckmann S."/>
            <person name="Bunk B."/>
            <person name="Jeske O."/>
            <person name="Meyerdierks A."/>
            <person name="Storesund J.E."/>
            <person name="Kallscheuer N."/>
            <person name="Luecker S."/>
            <person name="Lage O.M."/>
            <person name="Pohl T."/>
            <person name="Merkel B.J."/>
            <person name="Hornburger P."/>
            <person name="Mueller R.-W."/>
            <person name="Bruemmer F."/>
            <person name="Labrenz M."/>
            <person name="Spormann A.M."/>
            <person name="Op Den Camp H."/>
            <person name="Overmann J."/>
            <person name="Amann R."/>
            <person name="Jetten M.S.M."/>
            <person name="Mascher T."/>
            <person name="Medema M.H."/>
            <person name="Devos D.P."/>
            <person name="Kaster A.-K."/>
            <person name="Ovreas L."/>
            <person name="Rohde M."/>
            <person name="Galperin M.Y."/>
            <person name="Jogler C."/>
        </authorList>
    </citation>
    <scope>NUCLEOTIDE SEQUENCE [LARGE SCALE GENOMIC DNA]</scope>
    <source>
        <strain evidence="1 2">Pla52o</strain>
    </source>
</reference>
<accession>A0A5C6CAQ3</accession>